<proteinExistence type="predicted"/>
<sequence>MGYSVSDIVEHTLTLPEPRLVLPTGSTPIAMYKEVVNRDLDWSHAVTFNLDVYLMNINHPQSYQTFMKENLFNRINIYPDNCNFPFRPTSAFEDKISENKGIDLCILGIGSNGHIAFNEPGSTFDSRTRVVDLDQQTIEDNSRFFDSVDDVPKQAITMGLGTIMESKKIVLMANGKHKLNILNVAMNGEVTEDIPASILQNHDNVEVFYCD</sequence>
<dbReference type="InterPro" id="IPR006148">
    <property type="entry name" value="Glc/Gal-6P_isomerase"/>
</dbReference>
<gene>
    <name evidence="3" type="ORF">METZ01_LOCUS264526</name>
</gene>
<dbReference type="GO" id="GO:0006043">
    <property type="term" value="P:glucosamine catabolic process"/>
    <property type="evidence" value="ECO:0007669"/>
    <property type="project" value="TreeGrafter"/>
</dbReference>
<feature type="domain" description="Glucosamine/galactosamine-6-phosphate isomerase" evidence="2">
    <location>
        <begin position="19"/>
        <end position="202"/>
    </location>
</feature>
<dbReference type="InterPro" id="IPR037171">
    <property type="entry name" value="NagB/RpiA_transferase-like"/>
</dbReference>
<reference evidence="3" key="1">
    <citation type="submission" date="2018-05" db="EMBL/GenBank/DDBJ databases">
        <authorList>
            <person name="Lanie J.A."/>
            <person name="Ng W.-L."/>
            <person name="Kazmierczak K.M."/>
            <person name="Andrzejewski T.M."/>
            <person name="Davidsen T.M."/>
            <person name="Wayne K.J."/>
            <person name="Tettelin H."/>
            <person name="Glass J.I."/>
            <person name="Rusch D."/>
            <person name="Podicherti R."/>
            <person name="Tsui H.-C.T."/>
            <person name="Winkler M.E."/>
        </authorList>
    </citation>
    <scope>NUCLEOTIDE SEQUENCE</scope>
</reference>
<organism evidence="3">
    <name type="scientific">marine metagenome</name>
    <dbReference type="NCBI Taxonomy" id="408172"/>
    <lineage>
        <taxon>unclassified sequences</taxon>
        <taxon>metagenomes</taxon>
        <taxon>ecological metagenomes</taxon>
    </lineage>
</organism>
<dbReference type="GO" id="GO:0005975">
    <property type="term" value="P:carbohydrate metabolic process"/>
    <property type="evidence" value="ECO:0007669"/>
    <property type="project" value="InterPro"/>
</dbReference>
<dbReference type="GO" id="GO:0042802">
    <property type="term" value="F:identical protein binding"/>
    <property type="evidence" value="ECO:0007669"/>
    <property type="project" value="TreeGrafter"/>
</dbReference>
<evidence type="ECO:0000313" key="3">
    <source>
        <dbReference type="EMBL" id="SVC11672.1"/>
    </source>
</evidence>
<dbReference type="GO" id="GO:0005737">
    <property type="term" value="C:cytoplasm"/>
    <property type="evidence" value="ECO:0007669"/>
    <property type="project" value="TreeGrafter"/>
</dbReference>
<dbReference type="Gene3D" id="3.40.50.1360">
    <property type="match status" value="1"/>
</dbReference>
<evidence type="ECO:0000256" key="1">
    <source>
        <dbReference type="ARBA" id="ARBA00022801"/>
    </source>
</evidence>
<accession>A0A382JJZ2</accession>
<dbReference type="GO" id="GO:0019262">
    <property type="term" value="P:N-acetylneuraminate catabolic process"/>
    <property type="evidence" value="ECO:0007669"/>
    <property type="project" value="TreeGrafter"/>
</dbReference>
<dbReference type="GO" id="GO:0004342">
    <property type="term" value="F:glucosamine-6-phosphate deaminase activity"/>
    <property type="evidence" value="ECO:0007669"/>
    <property type="project" value="InterPro"/>
</dbReference>
<dbReference type="PANTHER" id="PTHR11280">
    <property type="entry name" value="GLUCOSAMINE-6-PHOSPHATE ISOMERASE"/>
    <property type="match status" value="1"/>
</dbReference>
<dbReference type="Pfam" id="PF01182">
    <property type="entry name" value="Glucosamine_iso"/>
    <property type="match status" value="1"/>
</dbReference>
<dbReference type="AlphaFoldDB" id="A0A382JJZ2"/>
<protein>
    <recommendedName>
        <fullName evidence="2">Glucosamine/galactosamine-6-phosphate isomerase domain-containing protein</fullName>
    </recommendedName>
</protein>
<dbReference type="InterPro" id="IPR004547">
    <property type="entry name" value="Glucosamine6P_isomerase"/>
</dbReference>
<dbReference type="EMBL" id="UINC01074460">
    <property type="protein sequence ID" value="SVC11672.1"/>
    <property type="molecule type" value="Genomic_DNA"/>
</dbReference>
<evidence type="ECO:0000259" key="2">
    <source>
        <dbReference type="Pfam" id="PF01182"/>
    </source>
</evidence>
<dbReference type="SUPFAM" id="SSF100950">
    <property type="entry name" value="NagB/RpiA/CoA transferase-like"/>
    <property type="match status" value="1"/>
</dbReference>
<dbReference type="CDD" id="cd01399">
    <property type="entry name" value="GlcN6P_deaminase"/>
    <property type="match status" value="1"/>
</dbReference>
<keyword evidence="1" id="KW-0378">Hydrolase</keyword>
<dbReference type="GO" id="GO:0006046">
    <property type="term" value="P:N-acetylglucosamine catabolic process"/>
    <property type="evidence" value="ECO:0007669"/>
    <property type="project" value="TreeGrafter"/>
</dbReference>
<name>A0A382JJZ2_9ZZZZ</name>
<dbReference type="PANTHER" id="PTHR11280:SF5">
    <property type="entry name" value="GLUCOSAMINE-6-PHOSPHATE ISOMERASE"/>
    <property type="match status" value="1"/>
</dbReference>